<dbReference type="GO" id="GO:0051287">
    <property type="term" value="F:NAD binding"/>
    <property type="evidence" value="ECO:0007669"/>
    <property type="project" value="InterPro"/>
</dbReference>
<accession>A0A975S5F7</accession>
<feature type="domain" description="UDP-glucose/GDP-mannose dehydrogenase dimerisation" evidence="1">
    <location>
        <begin position="19"/>
        <end position="82"/>
    </location>
</feature>
<dbReference type="GO" id="GO:0000271">
    <property type="term" value="P:polysaccharide biosynthetic process"/>
    <property type="evidence" value="ECO:0007669"/>
    <property type="project" value="InterPro"/>
</dbReference>
<evidence type="ECO:0000313" key="2">
    <source>
        <dbReference type="EMBL" id="QWQ36268.1"/>
    </source>
</evidence>
<dbReference type="Gene3D" id="3.40.50.720">
    <property type="entry name" value="NAD(P)-binding Rossmann-like Domain"/>
    <property type="match status" value="1"/>
</dbReference>
<dbReference type="InterPro" id="IPR008927">
    <property type="entry name" value="6-PGluconate_DH-like_C_sf"/>
</dbReference>
<evidence type="ECO:0000259" key="1">
    <source>
        <dbReference type="Pfam" id="PF00984"/>
    </source>
</evidence>
<dbReference type="PANTHER" id="PTHR43491">
    <property type="entry name" value="UDP-N-ACETYL-D-MANNOSAMINE DEHYDROGENASE"/>
    <property type="match status" value="1"/>
</dbReference>
<dbReference type="InterPro" id="IPR028359">
    <property type="entry name" value="UDP_ManNAc/GlcNAc_DH"/>
</dbReference>
<dbReference type="Pfam" id="PF00984">
    <property type="entry name" value="UDPG_MGDP_dh"/>
    <property type="match status" value="1"/>
</dbReference>
<gene>
    <name evidence="2" type="ORF">KG104_17875</name>
</gene>
<organism evidence="2 3">
    <name type="scientific">Arthrobacter sunyaminii</name>
    <dbReference type="NCBI Taxonomy" id="2816859"/>
    <lineage>
        <taxon>Bacteria</taxon>
        <taxon>Bacillati</taxon>
        <taxon>Actinomycetota</taxon>
        <taxon>Actinomycetes</taxon>
        <taxon>Micrococcales</taxon>
        <taxon>Micrococcaceae</taxon>
        <taxon>Arthrobacter</taxon>
    </lineage>
</organism>
<dbReference type="GO" id="GO:0016616">
    <property type="term" value="F:oxidoreductase activity, acting on the CH-OH group of donors, NAD or NADP as acceptor"/>
    <property type="evidence" value="ECO:0007669"/>
    <property type="project" value="InterPro"/>
</dbReference>
<reference evidence="2" key="1">
    <citation type="submission" date="2021-06" db="EMBL/GenBank/DDBJ databases">
        <title>Novel species in genus Arthrobacter.</title>
        <authorList>
            <person name="Zhang G."/>
        </authorList>
    </citation>
    <scope>NUCLEOTIDE SEQUENCE</scope>
    <source>
        <strain evidence="2">Zg-ZUI122</strain>
    </source>
</reference>
<dbReference type="AlphaFoldDB" id="A0A975S5F7"/>
<dbReference type="KEGG" id="asun:KG104_17875"/>
<keyword evidence="3" id="KW-1185">Reference proteome</keyword>
<dbReference type="GO" id="GO:0016628">
    <property type="term" value="F:oxidoreductase activity, acting on the CH-CH group of donors, NAD or NADP as acceptor"/>
    <property type="evidence" value="ECO:0007669"/>
    <property type="project" value="InterPro"/>
</dbReference>
<name>A0A975S5F7_9MICC</name>
<dbReference type="EMBL" id="CP076456">
    <property type="protein sequence ID" value="QWQ36268.1"/>
    <property type="molecule type" value="Genomic_DNA"/>
</dbReference>
<dbReference type="Proteomes" id="UP000680588">
    <property type="component" value="Chromosome"/>
</dbReference>
<proteinExistence type="predicted"/>
<dbReference type="RefSeq" id="WP_207348159.1">
    <property type="nucleotide sequence ID" value="NZ_CP076456.1"/>
</dbReference>
<protein>
    <recommendedName>
        <fullName evidence="1">UDP-glucose/GDP-mannose dehydrogenase dimerisation domain-containing protein</fullName>
    </recommendedName>
</protein>
<sequence>MSPGLNKYVPAVHLVPAAEAAEMTKLLENTFRAVAIALANKFADICGALGIPVMDVIDAADTKPFGFMRFNSVPGMGEHCIHTPHTDFDVSWLASVPAVLDAAYRLPAGLNIIAL</sequence>
<dbReference type="InterPro" id="IPR014026">
    <property type="entry name" value="UDP-Glc/GDP-Man_DH_dimer"/>
</dbReference>
<dbReference type="PANTHER" id="PTHR43491:SF1">
    <property type="entry name" value="UDP-N-ACETYL-D-MANNOSAMINE DEHYDROGENASE"/>
    <property type="match status" value="1"/>
</dbReference>
<dbReference type="SUPFAM" id="SSF48179">
    <property type="entry name" value="6-phosphogluconate dehydrogenase C-terminal domain-like"/>
    <property type="match status" value="1"/>
</dbReference>
<evidence type="ECO:0000313" key="3">
    <source>
        <dbReference type="Proteomes" id="UP000680588"/>
    </source>
</evidence>